<dbReference type="SUPFAM" id="SSF51735">
    <property type="entry name" value="NAD(P)-binding Rossmann-fold domains"/>
    <property type="match status" value="1"/>
</dbReference>
<dbReference type="PANTHER" id="PTHR42760:SF83">
    <property type="entry name" value="(3R)-3-HYDROXYACYL-COA DEHYDROGENASE"/>
    <property type="match status" value="1"/>
</dbReference>
<dbReference type="Gene3D" id="3.40.50.720">
    <property type="entry name" value="NAD(P)-binding Rossmann-like Domain"/>
    <property type="match status" value="1"/>
</dbReference>
<evidence type="ECO:0000256" key="1">
    <source>
        <dbReference type="ARBA" id="ARBA00006484"/>
    </source>
</evidence>
<dbReference type="InterPro" id="IPR002347">
    <property type="entry name" value="SDR_fam"/>
</dbReference>
<dbReference type="GO" id="GO:0048038">
    <property type="term" value="F:quinone binding"/>
    <property type="evidence" value="ECO:0007669"/>
    <property type="project" value="TreeGrafter"/>
</dbReference>
<dbReference type="PRINTS" id="PR00080">
    <property type="entry name" value="SDRFAMILY"/>
</dbReference>
<organism evidence="3">
    <name type="scientific">Caldilineaceae bacterium SB0664_bin_27</name>
    <dbReference type="NCBI Taxonomy" id="2605260"/>
    <lineage>
        <taxon>Bacteria</taxon>
        <taxon>Bacillati</taxon>
        <taxon>Chloroflexota</taxon>
        <taxon>Caldilineae</taxon>
        <taxon>Caldilineales</taxon>
        <taxon>Caldilineaceae</taxon>
    </lineage>
</organism>
<dbReference type="GO" id="GO:0016616">
    <property type="term" value="F:oxidoreductase activity, acting on the CH-OH group of donors, NAD or NADP as acceptor"/>
    <property type="evidence" value="ECO:0007669"/>
    <property type="project" value="TreeGrafter"/>
</dbReference>
<dbReference type="InterPro" id="IPR036291">
    <property type="entry name" value="NAD(P)-bd_dom_sf"/>
</dbReference>
<dbReference type="NCBIfam" id="NF005559">
    <property type="entry name" value="PRK07231.1"/>
    <property type="match status" value="1"/>
</dbReference>
<dbReference type="Pfam" id="PF13561">
    <property type="entry name" value="adh_short_C2"/>
    <property type="match status" value="1"/>
</dbReference>
<protein>
    <submittedName>
        <fullName evidence="3">SDR family oxidoreductase</fullName>
    </submittedName>
</protein>
<gene>
    <name evidence="3" type="ORF">F4Y42_13800</name>
</gene>
<dbReference type="PRINTS" id="PR00081">
    <property type="entry name" value="GDHRDH"/>
</dbReference>
<dbReference type="EMBL" id="VXRG01000114">
    <property type="protein sequence ID" value="MXY94510.1"/>
    <property type="molecule type" value="Genomic_DNA"/>
</dbReference>
<dbReference type="FunFam" id="3.40.50.720:FF:000084">
    <property type="entry name" value="Short-chain dehydrogenase reductase"/>
    <property type="match status" value="1"/>
</dbReference>
<name>A0A6B0YTY9_9CHLR</name>
<dbReference type="PANTHER" id="PTHR42760">
    <property type="entry name" value="SHORT-CHAIN DEHYDROGENASES/REDUCTASES FAMILY MEMBER"/>
    <property type="match status" value="1"/>
</dbReference>
<comment type="caution">
    <text evidence="3">The sequence shown here is derived from an EMBL/GenBank/DDBJ whole genome shotgun (WGS) entry which is preliminary data.</text>
</comment>
<accession>A0A6B0YTY9</accession>
<sequence length="266" mass="27639">MLLTGETVIVTGAGGGLGAGIAAVCSREGANVVVADIRGDAARDVADSLPGDTLAVHCDVGDDDAQAELVQKAVDAFGRVDGLVNNAGINFAKPFLETTAEDWEHIIRVDLRAVFFLTQKVCQQMLTQSPGGGSVVNIASVHAHAALPGAGPYDAAKAGVVMMGKSFALEMAPNNIRVNAISPGLLDTQIWQDLQDAAPSPEECLAFWRTNIPIGRVIAPEEIGELAAFLLSDRSASITGANIYADGGMTAQLISQEPYTSKPIEG</sequence>
<comment type="similarity">
    <text evidence="1">Belongs to the short-chain dehydrogenases/reductases (SDR) family.</text>
</comment>
<reference evidence="3" key="1">
    <citation type="submission" date="2019-09" db="EMBL/GenBank/DDBJ databases">
        <title>Characterisation of the sponge microbiome using genome-centric metagenomics.</title>
        <authorList>
            <person name="Engelberts J.P."/>
            <person name="Robbins S.J."/>
            <person name="De Goeij J.M."/>
            <person name="Aranda M."/>
            <person name="Bell S.C."/>
            <person name="Webster N.S."/>
        </authorList>
    </citation>
    <scope>NUCLEOTIDE SEQUENCE</scope>
    <source>
        <strain evidence="3">SB0664_bin_27</strain>
    </source>
</reference>
<dbReference type="GO" id="GO:0006633">
    <property type="term" value="P:fatty acid biosynthetic process"/>
    <property type="evidence" value="ECO:0007669"/>
    <property type="project" value="TreeGrafter"/>
</dbReference>
<proteinExistence type="inferred from homology"/>
<evidence type="ECO:0000313" key="3">
    <source>
        <dbReference type="EMBL" id="MXY94510.1"/>
    </source>
</evidence>
<keyword evidence="2" id="KW-0560">Oxidoreductase</keyword>
<evidence type="ECO:0000256" key="2">
    <source>
        <dbReference type="ARBA" id="ARBA00023002"/>
    </source>
</evidence>
<dbReference type="AlphaFoldDB" id="A0A6B0YTY9"/>
<dbReference type="CDD" id="cd05233">
    <property type="entry name" value="SDR_c"/>
    <property type="match status" value="1"/>
</dbReference>